<evidence type="ECO:0000313" key="6">
    <source>
        <dbReference type="Proteomes" id="UP000192707"/>
    </source>
</evidence>
<reference evidence="5 6" key="1">
    <citation type="submission" date="2016-12" db="EMBL/GenBank/DDBJ databases">
        <title>The new phylogeny of genus Mycobacterium.</title>
        <authorList>
            <person name="Tortoli E."/>
            <person name="Trovato A."/>
            <person name="Cirillo D.M."/>
        </authorList>
    </citation>
    <scope>NUCLEOTIDE SEQUENCE [LARGE SCALE GENOMIC DNA]</scope>
    <source>
        <strain evidence="5 6">DSM 45069</strain>
    </source>
</reference>
<comment type="similarity">
    <text evidence="1">Belongs to the mycobacterial PPE family.</text>
</comment>
<evidence type="ECO:0000259" key="3">
    <source>
        <dbReference type="Pfam" id="PF00823"/>
    </source>
</evidence>
<keyword evidence="6" id="KW-1185">Reference proteome</keyword>
<dbReference type="Proteomes" id="UP000192707">
    <property type="component" value="Unassembled WGS sequence"/>
</dbReference>
<dbReference type="OrthoDB" id="4751845at2"/>
<feature type="domain" description="PPE family C-terminal" evidence="4">
    <location>
        <begin position="308"/>
        <end position="372"/>
    </location>
</feature>
<feature type="domain" description="PPE" evidence="3">
    <location>
        <begin position="5"/>
        <end position="167"/>
    </location>
</feature>
<dbReference type="InterPro" id="IPR022171">
    <property type="entry name" value="PPE_C"/>
</dbReference>
<dbReference type="InterPro" id="IPR038332">
    <property type="entry name" value="PPE_sf"/>
</dbReference>
<gene>
    <name evidence="5" type="ORF">BST14_10900</name>
</gene>
<dbReference type="Gene3D" id="1.20.1260.20">
    <property type="entry name" value="PPE superfamily"/>
    <property type="match status" value="1"/>
</dbReference>
<dbReference type="PANTHER" id="PTHR46766">
    <property type="entry name" value="GLUTAMINE-RICH PROTEIN 2"/>
    <property type="match status" value="1"/>
</dbReference>
<comment type="caution">
    <text evidence="5">The sequence shown here is derived from an EMBL/GenBank/DDBJ whole genome shotgun (WGS) entry which is preliminary data.</text>
</comment>
<dbReference type="PANTHER" id="PTHR46766:SF1">
    <property type="entry name" value="GLUTAMINE-RICH PROTEIN 2"/>
    <property type="match status" value="1"/>
</dbReference>
<proteinExistence type="inferred from homology"/>
<dbReference type="FunFam" id="1.20.1260.20:FF:000001">
    <property type="entry name" value="PPE family protein PPE41"/>
    <property type="match status" value="1"/>
</dbReference>
<dbReference type="AlphaFoldDB" id="A0A1W9ZIX8"/>
<evidence type="ECO:0000313" key="5">
    <source>
        <dbReference type="EMBL" id="ORA16029.1"/>
    </source>
</evidence>
<evidence type="ECO:0000259" key="4">
    <source>
        <dbReference type="Pfam" id="PF12484"/>
    </source>
</evidence>
<organism evidence="5 6">
    <name type="scientific">Mycobacterium arosiense ATCC BAA-1401 = DSM 45069</name>
    <dbReference type="NCBI Taxonomy" id="1265311"/>
    <lineage>
        <taxon>Bacteria</taxon>
        <taxon>Bacillati</taxon>
        <taxon>Actinomycetota</taxon>
        <taxon>Actinomycetes</taxon>
        <taxon>Mycobacteriales</taxon>
        <taxon>Mycobacteriaceae</taxon>
        <taxon>Mycobacterium</taxon>
        <taxon>Mycobacterium avium complex (MAC)</taxon>
    </lineage>
</organism>
<protein>
    <submittedName>
        <fullName evidence="5">PPE family protein</fullName>
    </submittedName>
</protein>
<sequence length="458" mass="46282">MVFGDFVLRPPELISAQIYSGPGAEPLLAAAAGWEALAAALHSTASSYGSVISGLVSDGWEGPSSASMAAAAAPYTTWLSTTADQAEQTAAQARAAASAYEAALAATVPPTAVAANRSQLAALQATNIFGQNGAAIAATEAEYGQMWAQDVAAISSYASTSEEASQLTPFKKAPATTNNTSNATPAATAASTSSTSSTTSTSSWLTQLENYINSLTKQYTQSWENLLGGTGNSKIAPAWEQLYSSIKGISGQVTWANTAGASFSTGVPVWKSSYLYAPWTAGLSKASLGAGLTSPGRLAAGISTQPVSAVLGNAPTVGKLSVPSNWATAAPAIRLSSNALPTTDVAAAPAAGFPGGLVNESTLGSLAGGALGSPAARVVSSTGIQNRSIAGERRAGPVKLDRIIAQLQEMPDQVQHWNVDEAGLDDLVAKLRTTPGVHAVHVSDESAATAAQPETQSG</sequence>
<dbReference type="InterPro" id="IPR000030">
    <property type="entry name" value="PPE_dom"/>
</dbReference>
<dbReference type="Pfam" id="PF12484">
    <property type="entry name" value="PPE-SVP"/>
    <property type="match status" value="1"/>
</dbReference>
<name>A0A1W9ZIX8_MYCAI</name>
<feature type="compositionally biased region" description="Low complexity" evidence="2">
    <location>
        <begin position="173"/>
        <end position="200"/>
    </location>
</feature>
<evidence type="ECO:0000256" key="1">
    <source>
        <dbReference type="ARBA" id="ARBA00010652"/>
    </source>
</evidence>
<dbReference type="GO" id="GO:0052572">
    <property type="term" value="P:response to host immune response"/>
    <property type="evidence" value="ECO:0007669"/>
    <property type="project" value="TreeGrafter"/>
</dbReference>
<dbReference type="EMBL" id="MVHG01000019">
    <property type="protein sequence ID" value="ORA16029.1"/>
    <property type="molecule type" value="Genomic_DNA"/>
</dbReference>
<dbReference type="Pfam" id="PF00823">
    <property type="entry name" value="PPE"/>
    <property type="match status" value="1"/>
</dbReference>
<feature type="region of interest" description="Disordered" evidence="2">
    <location>
        <begin position="172"/>
        <end position="200"/>
    </location>
</feature>
<dbReference type="SUPFAM" id="SSF140459">
    <property type="entry name" value="PE/PPE dimer-like"/>
    <property type="match status" value="1"/>
</dbReference>
<evidence type="ECO:0000256" key="2">
    <source>
        <dbReference type="SAM" id="MobiDB-lite"/>
    </source>
</evidence>
<dbReference type="RefSeq" id="WP_083064514.1">
    <property type="nucleotide sequence ID" value="NZ_MVHG01000019.1"/>
</dbReference>
<accession>A0A1W9ZIX8</accession>